<keyword evidence="5" id="KW-0472">Membrane</keyword>
<keyword evidence="3" id="KW-0812">Transmembrane</keyword>
<evidence type="ECO:0000256" key="2">
    <source>
        <dbReference type="ARBA" id="ARBA00006109"/>
    </source>
</evidence>
<accession>A0ABR4NX83</accession>
<evidence type="ECO:0000256" key="1">
    <source>
        <dbReference type="ARBA" id="ARBA00004127"/>
    </source>
</evidence>
<comment type="subcellular location">
    <subcellularLocation>
        <location evidence="1">Endomembrane system</location>
        <topology evidence="1">Multi-pass membrane protein</topology>
    </subcellularLocation>
</comment>
<dbReference type="PANTHER" id="PTHR28144">
    <property type="entry name" value="ER MEMBRANE PROTEIN COMPLEX SUBUNIT 5"/>
    <property type="match status" value="1"/>
</dbReference>
<dbReference type="Pfam" id="PF10270">
    <property type="entry name" value="MMgT"/>
    <property type="match status" value="1"/>
</dbReference>
<dbReference type="Proteomes" id="UP001623330">
    <property type="component" value="Unassembled WGS sequence"/>
</dbReference>
<sequence length="135" mass="15191">MGIISKVLQTLSLIQLLHAGFSSYEFNQIVKKGVNTSTTLPLDIKFEVLCALILFALGSFLSFDTLQYYTVRGERKLVGPKQYLADIKLNKATNIDNLIGCDPNGEVSYAPSFVDVKAKREEVQKWMNETQKKLK</sequence>
<evidence type="ECO:0000256" key="5">
    <source>
        <dbReference type="ARBA" id="ARBA00023136"/>
    </source>
</evidence>
<organism evidence="6 7">
    <name type="scientific">Nakaseomyces bracarensis</name>
    <dbReference type="NCBI Taxonomy" id="273131"/>
    <lineage>
        <taxon>Eukaryota</taxon>
        <taxon>Fungi</taxon>
        <taxon>Dikarya</taxon>
        <taxon>Ascomycota</taxon>
        <taxon>Saccharomycotina</taxon>
        <taxon>Saccharomycetes</taxon>
        <taxon>Saccharomycetales</taxon>
        <taxon>Saccharomycetaceae</taxon>
        <taxon>Nakaseomyces</taxon>
    </lineage>
</organism>
<keyword evidence="7" id="KW-1185">Reference proteome</keyword>
<evidence type="ECO:0008006" key="8">
    <source>
        <dbReference type="Google" id="ProtNLM"/>
    </source>
</evidence>
<dbReference type="InterPro" id="IPR018937">
    <property type="entry name" value="MMgT"/>
</dbReference>
<evidence type="ECO:0000256" key="3">
    <source>
        <dbReference type="ARBA" id="ARBA00022692"/>
    </source>
</evidence>
<proteinExistence type="inferred from homology"/>
<evidence type="ECO:0000313" key="7">
    <source>
        <dbReference type="Proteomes" id="UP001623330"/>
    </source>
</evidence>
<name>A0ABR4NX83_9SACH</name>
<gene>
    <name evidence="6" type="ORF">RNJ44_03516</name>
</gene>
<protein>
    <recommendedName>
        <fullName evidence="8">ER membrane protein complex subunit 5</fullName>
    </recommendedName>
</protein>
<keyword evidence="4" id="KW-1133">Transmembrane helix</keyword>
<dbReference type="EMBL" id="JBEVYD010000004">
    <property type="protein sequence ID" value="KAL3233476.1"/>
    <property type="molecule type" value="Genomic_DNA"/>
</dbReference>
<dbReference type="InterPro" id="IPR053279">
    <property type="entry name" value="EMC_subunit"/>
</dbReference>
<evidence type="ECO:0000256" key="4">
    <source>
        <dbReference type="ARBA" id="ARBA00022989"/>
    </source>
</evidence>
<evidence type="ECO:0000313" key="6">
    <source>
        <dbReference type="EMBL" id="KAL3233476.1"/>
    </source>
</evidence>
<comment type="similarity">
    <text evidence="2">Belongs to the membrane magnesium transporter (TC 1.A.67) family.</text>
</comment>
<comment type="caution">
    <text evidence="6">The sequence shown here is derived from an EMBL/GenBank/DDBJ whole genome shotgun (WGS) entry which is preliminary data.</text>
</comment>
<reference evidence="6 7" key="1">
    <citation type="submission" date="2024-05" db="EMBL/GenBank/DDBJ databases">
        <title>Long read based assembly of the Candida bracarensis genome reveals expanded adhesin content.</title>
        <authorList>
            <person name="Marcet-Houben M."/>
            <person name="Ksiezopolska E."/>
            <person name="Gabaldon T."/>
        </authorList>
    </citation>
    <scope>NUCLEOTIDE SEQUENCE [LARGE SCALE GENOMIC DNA]</scope>
    <source>
        <strain evidence="6 7">CBM6</strain>
    </source>
</reference>
<dbReference type="PANTHER" id="PTHR28144:SF1">
    <property type="entry name" value="ER MEMBRANE PROTEIN COMPLEX SUBUNIT 5"/>
    <property type="match status" value="1"/>
</dbReference>